<dbReference type="GO" id="GO:0048935">
    <property type="term" value="P:peripheral nervous system neuron development"/>
    <property type="evidence" value="ECO:0007669"/>
    <property type="project" value="UniProtKB-ARBA"/>
</dbReference>
<feature type="compositionally biased region" description="Polar residues" evidence="2">
    <location>
        <begin position="747"/>
        <end position="757"/>
    </location>
</feature>
<feature type="repeat" description="ANK" evidence="1">
    <location>
        <begin position="710"/>
        <end position="745"/>
    </location>
</feature>
<dbReference type="PROSITE" id="PS50088">
    <property type="entry name" value="ANK_REPEAT"/>
    <property type="match status" value="5"/>
</dbReference>
<dbReference type="RefSeq" id="XP_011303708.1">
    <property type="nucleotide sequence ID" value="XM_011305406.1"/>
</dbReference>
<evidence type="ECO:0000256" key="2">
    <source>
        <dbReference type="SAM" id="MobiDB-lite"/>
    </source>
</evidence>
<dbReference type="Gene3D" id="2.60.40.10">
    <property type="entry name" value="Immunoglobulins"/>
    <property type="match status" value="1"/>
</dbReference>
<dbReference type="InterPro" id="IPR000451">
    <property type="entry name" value="NFkB/Dor"/>
</dbReference>
<dbReference type="Gene3D" id="2.60.40.340">
    <property type="entry name" value="Rel homology domain (RHD), DNA-binding domain"/>
    <property type="match status" value="1"/>
</dbReference>
<dbReference type="Gene3D" id="1.25.40.20">
    <property type="entry name" value="Ankyrin repeat-containing domain"/>
    <property type="match status" value="1"/>
</dbReference>
<evidence type="ECO:0000313" key="5">
    <source>
        <dbReference type="RefSeq" id="XP_011303708.1"/>
    </source>
</evidence>
<keyword evidence="1" id="KW-0040">ANK repeat</keyword>
<accession>A0A9R1T769</accession>
<dbReference type="SUPFAM" id="SSF48403">
    <property type="entry name" value="Ankyrin repeat"/>
    <property type="match status" value="1"/>
</dbReference>
<dbReference type="InterPro" id="IPR011029">
    <property type="entry name" value="DEATH-like_dom_sf"/>
</dbReference>
<evidence type="ECO:0000259" key="3">
    <source>
        <dbReference type="PROSITE" id="PS50254"/>
    </source>
</evidence>
<protein>
    <submittedName>
        <fullName evidence="5">Nuclear factor NF-kappa-B p100 subunit isoform X1</fullName>
    </submittedName>
</protein>
<dbReference type="InterPro" id="IPR013783">
    <property type="entry name" value="Ig-like_fold"/>
</dbReference>
<feature type="repeat" description="ANK" evidence="1">
    <location>
        <begin position="642"/>
        <end position="674"/>
    </location>
</feature>
<dbReference type="KEGG" id="fas:105266909"/>
<organism evidence="4 5">
    <name type="scientific">Fopius arisanus</name>
    <dbReference type="NCBI Taxonomy" id="64838"/>
    <lineage>
        <taxon>Eukaryota</taxon>
        <taxon>Metazoa</taxon>
        <taxon>Ecdysozoa</taxon>
        <taxon>Arthropoda</taxon>
        <taxon>Hexapoda</taxon>
        <taxon>Insecta</taxon>
        <taxon>Pterygota</taxon>
        <taxon>Neoptera</taxon>
        <taxon>Endopterygota</taxon>
        <taxon>Hymenoptera</taxon>
        <taxon>Apocrita</taxon>
        <taxon>Ichneumonoidea</taxon>
        <taxon>Braconidae</taxon>
        <taxon>Opiinae</taxon>
        <taxon>Fopius</taxon>
    </lineage>
</organism>
<reference evidence="5" key="1">
    <citation type="submission" date="2025-08" db="UniProtKB">
        <authorList>
            <consortium name="RefSeq"/>
        </authorList>
    </citation>
    <scope>IDENTIFICATION</scope>
    <source>
        <strain evidence="5">USDA-PBARC FA_bdor</strain>
        <tissue evidence="5">Whole organism</tissue>
    </source>
</reference>
<dbReference type="Pfam" id="PF16179">
    <property type="entry name" value="RHD_dimer"/>
    <property type="match status" value="1"/>
</dbReference>
<dbReference type="PROSITE" id="PS50254">
    <property type="entry name" value="REL_2"/>
    <property type="match status" value="1"/>
</dbReference>
<dbReference type="GO" id="GO:0045087">
    <property type="term" value="P:innate immune response"/>
    <property type="evidence" value="ECO:0007669"/>
    <property type="project" value="UniProtKB-ARBA"/>
</dbReference>
<dbReference type="PRINTS" id="PR01415">
    <property type="entry name" value="ANKYRIN"/>
</dbReference>
<dbReference type="Gene3D" id="1.10.533.10">
    <property type="entry name" value="Death Domain, Fas"/>
    <property type="match status" value="1"/>
</dbReference>
<dbReference type="CDD" id="cd01177">
    <property type="entry name" value="IPT_NFkappaB"/>
    <property type="match status" value="1"/>
</dbReference>
<dbReference type="InterPro" id="IPR014756">
    <property type="entry name" value="Ig_E-set"/>
</dbReference>
<dbReference type="GO" id="GO:0008063">
    <property type="term" value="P:Toll signaling pathway"/>
    <property type="evidence" value="ECO:0007669"/>
    <property type="project" value="UniProtKB-ARBA"/>
</dbReference>
<gene>
    <name evidence="5" type="primary">LOC105266909</name>
</gene>
<name>A0A9R1T769_9HYME</name>
<dbReference type="Pfam" id="PF00554">
    <property type="entry name" value="RHD_DNA_bind"/>
    <property type="match status" value="1"/>
</dbReference>
<dbReference type="PROSITE" id="PS50297">
    <property type="entry name" value="ANK_REP_REGION"/>
    <property type="match status" value="4"/>
</dbReference>
<dbReference type="PANTHER" id="PTHR24169:SF28">
    <property type="entry name" value="NUCLEAR FACTOR NF-KAPPA-B P110 SUBUNIT"/>
    <property type="match status" value="1"/>
</dbReference>
<dbReference type="AlphaFoldDB" id="A0A9R1T769"/>
<dbReference type="GO" id="GO:0035206">
    <property type="term" value="P:regulation of hemocyte proliferation"/>
    <property type="evidence" value="ECO:0007669"/>
    <property type="project" value="UniProtKB-ARBA"/>
</dbReference>
<dbReference type="InterPro" id="IPR036770">
    <property type="entry name" value="Ankyrin_rpt-contain_sf"/>
</dbReference>
<proteinExistence type="predicted"/>
<evidence type="ECO:0000313" key="4">
    <source>
        <dbReference type="Proteomes" id="UP000694866"/>
    </source>
</evidence>
<dbReference type="GO" id="GO:0001228">
    <property type="term" value="F:DNA-binding transcription activator activity, RNA polymerase II-specific"/>
    <property type="evidence" value="ECO:0007669"/>
    <property type="project" value="UniProtKB-ARBA"/>
</dbReference>
<sequence>MPEKYENINLLQNALGDSPTFYNYEISIQAAHMPVTRPYMSSPESSSMASPMAVSSPEDLDFLESCSESTLLRLGEPGVLTAEAMDAPEIRILDQPVEKFRFRYKSEMMGTHGSLASASSTSRRKRQVPSVKLLNGIGKMIIRCTLVTKNEDRRIPHAHHLVKREGNSESDTPYELEVSEENDWIASFQGMGIIHTAKKHIKDELMKKMRAEKLEEIQRKDFNRRALSVREETEIRMEAEAAQKWMDLNSVALCFQAFVRNEYGVMEPKSQPVYSNTINNLKSALTGELKICRIDKYTSSCGGNEEVFLLVEKVGKKNIKVKFFELDDKDNEIWCDYGKFSELDVHHQYAIVFRTPPYKDREITEPKVVYIQLERPTDGDCSEPMQFTYKPMSNLLQRKRQRMSYSDNVDLSSGIDSTTVMSNHVFAWKPFVAPLTPSERSAELKKLLEEKCDSEEFRTYIDNVNLEEYMDLVEPQGDWVPQYCTDGPRRPRSNRPSPEGPNFAIDILKKAVESMKDKSILDQSVATILKERTSYGDTPLHSAIRYGQRDIAKYILTLIAGYPELNNLVGVESASGKTPLHYAVILNQPDIVRALLLLGADPNACDSHGCFALHEAVKKPENWECVDALIQGNVKIEQHDDAGWTALQVAAESGSLRAIDLLVKAGADVNKSERSYGRTALHIAVEGGHIDVVRYFLEKTDVNVNKQNFGGNTALHAAVVDTGARARQLCQLLTKHGADPSIRNDQRGSSAQALNEDNQPDEAGDIKQETDSNDDDSVDGQSSFDLASNNKEIRDILTARGEGNDEEIELKIKEEVMDTDNEAEMDWLELDEITDLGRILEANSGWKPLAQRLGCHSFLSNSLEKSGASPALTILTFAQVQGFTMNTLLDLLVDLEQKEAAKFIEDIITRKKIERLQ</sequence>
<feature type="domain" description="RHD" evidence="3">
    <location>
        <begin position="85"/>
        <end position="285"/>
    </location>
</feature>
<dbReference type="CTD" id="5966"/>
<dbReference type="SMART" id="SM00248">
    <property type="entry name" value="ANK"/>
    <property type="match status" value="6"/>
</dbReference>
<dbReference type="SUPFAM" id="SSF49417">
    <property type="entry name" value="p53-like transcription factors"/>
    <property type="match status" value="1"/>
</dbReference>
<dbReference type="PRINTS" id="PR00057">
    <property type="entry name" value="NFKBTNSCPFCT"/>
</dbReference>
<dbReference type="Pfam" id="PF12796">
    <property type="entry name" value="Ank_2"/>
    <property type="match status" value="2"/>
</dbReference>
<dbReference type="InterPro" id="IPR037059">
    <property type="entry name" value="RHD_DNA_bind_dom_sf"/>
</dbReference>
<feature type="repeat" description="ANK" evidence="1">
    <location>
        <begin position="575"/>
        <end position="607"/>
    </location>
</feature>
<feature type="repeat" description="ANK" evidence="1">
    <location>
        <begin position="676"/>
        <end position="699"/>
    </location>
</feature>
<dbReference type="Proteomes" id="UP000694866">
    <property type="component" value="Unplaced"/>
</dbReference>
<dbReference type="InterPro" id="IPR033926">
    <property type="entry name" value="IPT_NFkappaB"/>
</dbReference>
<evidence type="ECO:0000256" key="1">
    <source>
        <dbReference type="PROSITE-ProRule" id="PRU00023"/>
    </source>
</evidence>
<dbReference type="SUPFAM" id="SSF81296">
    <property type="entry name" value="E set domains"/>
    <property type="match status" value="1"/>
</dbReference>
<dbReference type="GeneID" id="105266909"/>
<dbReference type="GO" id="GO:0000978">
    <property type="term" value="F:RNA polymerase II cis-regulatory region sequence-specific DNA binding"/>
    <property type="evidence" value="ECO:0007669"/>
    <property type="project" value="TreeGrafter"/>
</dbReference>
<dbReference type="OrthoDB" id="10254686at2759"/>
<dbReference type="GO" id="GO:0005654">
    <property type="term" value="C:nucleoplasm"/>
    <property type="evidence" value="ECO:0007669"/>
    <property type="project" value="UniProtKB-ARBA"/>
</dbReference>
<dbReference type="Pfam" id="PF00023">
    <property type="entry name" value="Ank"/>
    <property type="match status" value="1"/>
</dbReference>
<keyword evidence="4" id="KW-1185">Reference proteome</keyword>
<dbReference type="InterPro" id="IPR011539">
    <property type="entry name" value="RHD_DNA_bind_dom"/>
</dbReference>
<feature type="repeat" description="ANK" evidence="1">
    <location>
        <begin position="535"/>
        <end position="556"/>
    </location>
</feature>
<dbReference type="InterPro" id="IPR002110">
    <property type="entry name" value="Ankyrin_rpt"/>
</dbReference>
<dbReference type="GO" id="GO:0007249">
    <property type="term" value="P:canonical NF-kappaB signal transduction"/>
    <property type="evidence" value="ECO:0007669"/>
    <property type="project" value="UniProtKB-ARBA"/>
</dbReference>
<dbReference type="SMART" id="SM00429">
    <property type="entry name" value="IPT"/>
    <property type="match status" value="1"/>
</dbReference>
<dbReference type="PANTHER" id="PTHR24169">
    <property type="entry name" value="NUCLEAR FACTOR NF-KAPPA-B PROTEIN"/>
    <property type="match status" value="1"/>
</dbReference>
<dbReference type="InterPro" id="IPR032397">
    <property type="entry name" value="RHD_dimer"/>
</dbReference>
<dbReference type="GO" id="GO:0005737">
    <property type="term" value="C:cytoplasm"/>
    <property type="evidence" value="ECO:0007669"/>
    <property type="project" value="InterPro"/>
</dbReference>
<dbReference type="InterPro" id="IPR002909">
    <property type="entry name" value="IPT_dom"/>
</dbReference>
<dbReference type="GO" id="GO:0002225">
    <property type="term" value="P:positive regulation of antimicrobial peptide production"/>
    <property type="evidence" value="ECO:0007669"/>
    <property type="project" value="UniProtKB-ARBA"/>
</dbReference>
<dbReference type="SUPFAM" id="SSF47986">
    <property type="entry name" value="DEATH domain"/>
    <property type="match status" value="1"/>
</dbReference>
<dbReference type="InterPro" id="IPR008967">
    <property type="entry name" value="p53-like_TF_DNA-bd_sf"/>
</dbReference>
<dbReference type="FunFam" id="2.60.40.10:FF:000046">
    <property type="entry name" value="Nuclear factor NF-kappa-B p105 subunit"/>
    <property type="match status" value="1"/>
</dbReference>
<feature type="region of interest" description="Disordered" evidence="2">
    <location>
        <begin position="738"/>
        <end position="785"/>
    </location>
</feature>